<sequence length="182" mass="19417">RGARRGPAPPQPRPAGAAGPAGCRGCMRPMQIGGLPKRAKPPSDTQCHGCSANFGCLRRRYTCLNCDRYLCATCYGGSCVCCSKGLTCKRCRERAANRGELEAAKSTMETGVMVNLGIPKPGPLAYVAGPRKLDVWLCLDVGPRAVDMDKSERTSDICLCSWRASLPPADAPASELKWGSLE</sequence>
<feature type="region of interest" description="Disordered" evidence="1">
    <location>
        <begin position="1"/>
        <end position="21"/>
    </location>
</feature>
<reference evidence="2" key="1">
    <citation type="submission" date="2023-10" db="EMBL/GenBank/DDBJ databases">
        <authorList>
            <person name="Chen Y."/>
            <person name="Shah S."/>
            <person name="Dougan E. K."/>
            <person name="Thang M."/>
            <person name="Chan C."/>
        </authorList>
    </citation>
    <scope>NUCLEOTIDE SEQUENCE [LARGE SCALE GENOMIC DNA]</scope>
</reference>
<protein>
    <submittedName>
        <fullName evidence="2">Uncharacterized protein</fullName>
    </submittedName>
</protein>
<dbReference type="Proteomes" id="UP001189429">
    <property type="component" value="Unassembled WGS sequence"/>
</dbReference>
<evidence type="ECO:0000313" key="2">
    <source>
        <dbReference type="EMBL" id="CAK0869419.1"/>
    </source>
</evidence>
<feature type="non-terminal residue" evidence="2">
    <location>
        <position position="1"/>
    </location>
</feature>
<gene>
    <name evidence="2" type="ORF">PCOR1329_LOCUS55774</name>
</gene>
<name>A0ABN9V8Z1_9DINO</name>
<dbReference type="InterPro" id="IPR011011">
    <property type="entry name" value="Znf_FYVE_PHD"/>
</dbReference>
<proteinExistence type="predicted"/>
<organism evidence="2 3">
    <name type="scientific">Prorocentrum cordatum</name>
    <dbReference type="NCBI Taxonomy" id="2364126"/>
    <lineage>
        <taxon>Eukaryota</taxon>
        <taxon>Sar</taxon>
        <taxon>Alveolata</taxon>
        <taxon>Dinophyceae</taxon>
        <taxon>Prorocentrales</taxon>
        <taxon>Prorocentraceae</taxon>
        <taxon>Prorocentrum</taxon>
    </lineage>
</organism>
<evidence type="ECO:0000313" key="3">
    <source>
        <dbReference type="Proteomes" id="UP001189429"/>
    </source>
</evidence>
<evidence type="ECO:0000256" key="1">
    <source>
        <dbReference type="SAM" id="MobiDB-lite"/>
    </source>
</evidence>
<keyword evidence="3" id="KW-1185">Reference proteome</keyword>
<comment type="caution">
    <text evidence="2">The sequence shown here is derived from an EMBL/GenBank/DDBJ whole genome shotgun (WGS) entry which is preliminary data.</text>
</comment>
<dbReference type="EMBL" id="CAUYUJ010016847">
    <property type="protein sequence ID" value="CAK0869419.1"/>
    <property type="molecule type" value="Genomic_DNA"/>
</dbReference>
<feature type="non-terminal residue" evidence="2">
    <location>
        <position position="182"/>
    </location>
</feature>
<dbReference type="SUPFAM" id="SSF57903">
    <property type="entry name" value="FYVE/PHD zinc finger"/>
    <property type="match status" value="1"/>
</dbReference>
<accession>A0ABN9V8Z1</accession>